<dbReference type="SMART" id="SM00564">
    <property type="entry name" value="PQQ"/>
    <property type="match status" value="5"/>
</dbReference>
<evidence type="ECO:0000313" key="6">
    <source>
        <dbReference type="EMBL" id="KZA21013.1"/>
    </source>
</evidence>
<evidence type="ECO:0000256" key="2">
    <source>
        <dbReference type="ARBA" id="ARBA00008156"/>
    </source>
</evidence>
<dbReference type="Gene3D" id="2.140.10.10">
    <property type="entry name" value="Quinoprotein alcohol dehydrogenase-like superfamily"/>
    <property type="match status" value="2"/>
</dbReference>
<dbReference type="GO" id="GO:0047955">
    <property type="term" value="F:glycerol dehydrogenase (acceptor) activity"/>
    <property type="evidence" value="ECO:0007669"/>
    <property type="project" value="UniProtKB-EC"/>
</dbReference>
<feature type="transmembrane region" description="Helical" evidence="4">
    <location>
        <begin position="120"/>
        <end position="142"/>
    </location>
</feature>
<dbReference type="RefSeq" id="WP_000843437.1">
    <property type="nucleotide sequence ID" value="NZ_AP031581.1"/>
</dbReference>
<dbReference type="PANTHER" id="PTHR32303">
    <property type="entry name" value="QUINOPROTEIN ALCOHOL DEHYDROGENASE (CYTOCHROME C)"/>
    <property type="match status" value="1"/>
</dbReference>
<dbReference type="Pfam" id="PF01011">
    <property type="entry name" value="PQQ"/>
    <property type="match status" value="1"/>
</dbReference>
<evidence type="ECO:0000256" key="4">
    <source>
        <dbReference type="SAM" id="Phobius"/>
    </source>
</evidence>
<organism evidence="6 7">
    <name type="scientific">Acinetobacter baumannii</name>
    <dbReference type="NCBI Taxonomy" id="470"/>
    <lineage>
        <taxon>Bacteria</taxon>
        <taxon>Pseudomonadati</taxon>
        <taxon>Pseudomonadota</taxon>
        <taxon>Gammaproteobacteria</taxon>
        <taxon>Moraxellales</taxon>
        <taxon>Moraxellaceae</taxon>
        <taxon>Acinetobacter</taxon>
        <taxon>Acinetobacter calcoaceticus/baumannii complex</taxon>
    </lineage>
</organism>
<dbReference type="GO" id="GO:0008876">
    <property type="term" value="F:quinoprotein glucose dehydrogenase activity"/>
    <property type="evidence" value="ECO:0007669"/>
    <property type="project" value="TreeGrafter"/>
</dbReference>
<keyword evidence="4" id="KW-1133">Transmembrane helix</keyword>
<comment type="similarity">
    <text evidence="2">Belongs to the bacterial PQQ dehydrogenase family.</text>
</comment>
<sequence>MKSTSINISRFFIKTYALIQIVFALILTFGGAYLLYLGGSIYYLFTGILLLISGIYIFRIKLSGTKIFAVIFVYTLIWTMWEAGTRFWGWIPRLATIAIFAFFLTLLLPYFEHGIRKKIAYSFTGLIVICFFTAGALAWYPYFTTLDNSQIPQNTTNTYHSVSAQPDDDWRYYGRDTQGTRFSPSNQITPENINQLKQVWVTRTGDMPPIDKKNKWAAQTTPIKVNDALYLCTATNNMLKLDARTGKKIWEYKHNLAYEKLPSTAVCRGVTFYTSKVIPENEICHEKVIEGTLDMQLIAVDAKTGKACPQFGTKGHVNLLEGIGHTVPGFMAVTSPPPVVNGVIVVNHKVQDNQRRTAPSGVIRAYDVDTGSLKWAWDVRQPNRHGLPPKGETYSRGTPNSWTVMTVDEKLNTVYVPTGSSAPDYYSALRTEEENQISTAVVALDALTGVKKWSFQTVHKDAWDYDLGSQATLLDYKDQSGNVVPALIMPTKRGQTFVLNRITGKPISNVVERQAPKSIIPDDVRSPTQPWSVDIPRLGFSDLTESKMWGISPIDQMLCRIKYRQAYYVGEFTPPTVNKPWIQYPGFNGGSDWGSIAYNPKNGILIANWSNTPMYNQLIARAKADQEGILPMDDPKFSAKKNGSIAAMAESPYAVNVQPFYAPITNVLCNEPPYGMVTAINMNTKKVIWQKPLGTAEHNGPFGLPTYLPINIGTPNNGGPIITDGGVVFVAAATDNRLHAFDSKTGKSIWSAKLPAGGQATPMTYSIDGEQYVVIVAGGHYFMQTPPGDYVVAFKLMKK</sequence>
<reference evidence="6 7" key="1">
    <citation type="submission" date="2016-01" db="EMBL/GenBank/DDBJ databases">
        <title>Draft sequences of Acinetobacter baumannii isolates from wounded military personnel.</title>
        <authorList>
            <person name="Arivett B.A."/>
            <person name="Fiester S.E."/>
            <person name="Ream D.C."/>
            <person name="Actis L.A."/>
        </authorList>
    </citation>
    <scope>NUCLEOTIDE SEQUENCE [LARGE SCALE GENOMIC DNA]</scope>
    <source>
        <strain evidence="6 7">AB2828</strain>
    </source>
</reference>
<feature type="domain" description="Pyrrolo-quinoline quinone repeat" evidence="5">
    <location>
        <begin position="170"/>
        <end position="773"/>
    </location>
</feature>
<dbReference type="GO" id="GO:0048038">
    <property type="term" value="F:quinone binding"/>
    <property type="evidence" value="ECO:0007669"/>
    <property type="project" value="InterPro"/>
</dbReference>
<proteinExistence type="inferred from homology"/>
<keyword evidence="3 6" id="KW-0560">Oxidoreductase</keyword>
<dbReference type="EC" id="1.1.99.22" evidence="6"/>
<dbReference type="Proteomes" id="UP000076296">
    <property type="component" value="Unassembled WGS sequence"/>
</dbReference>
<comment type="cofactor">
    <cofactor evidence="1">
        <name>pyrroloquinoline quinone</name>
        <dbReference type="ChEBI" id="CHEBI:58442"/>
    </cofactor>
</comment>
<gene>
    <name evidence="6" type="primary">sldA</name>
    <name evidence="6" type="ORF">LV35_00740</name>
</gene>
<name>A0A0M3FFU6_ACIBA</name>
<feature type="transmembrane region" description="Helical" evidence="4">
    <location>
        <begin position="65"/>
        <end position="81"/>
    </location>
</feature>
<accession>A0A0M3FFU6</accession>
<dbReference type="EMBL" id="LRDT01000010">
    <property type="protein sequence ID" value="KZA21013.1"/>
    <property type="molecule type" value="Genomic_DNA"/>
</dbReference>
<evidence type="ECO:0000313" key="7">
    <source>
        <dbReference type="Proteomes" id="UP000076296"/>
    </source>
</evidence>
<dbReference type="InterPro" id="IPR011047">
    <property type="entry name" value="Quinoprotein_ADH-like_sf"/>
</dbReference>
<dbReference type="PANTHER" id="PTHR32303:SF4">
    <property type="entry name" value="QUINOPROTEIN GLUCOSE DEHYDROGENASE"/>
    <property type="match status" value="1"/>
</dbReference>
<evidence type="ECO:0000256" key="3">
    <source>
        <dbReference type="ARBA" id="ARBA00023002"/>
    </source>
</evidence>
<dbReference type="CDD" id="cd10280">
    <property type="entry name" value="PQQ_mGDH"/>
    <property type="match status" value="1"/>
</dbReference>
<feature type="transmembrane region" description="Helical" evidence="4">
    <location>
        <begin position="87"/>
        <end position="108"/>
    </location>
</feature>
<dbReference type="AlphaFoldDB" id="A0A0M3FFU6"/>
<feature type="transmembrane region" description="Helical" evidence="4">
    <location>
        <begin position="41"/>
        <end position="58"/>
    </location>
</feature>
<dbReference type="GO" id="GO:0016020">
    <property type="term" value="C:membrane"/>
    <property type="evidence" value="ECO:0007669"/>
    <property type="project" value="InterPro"/>
</dbReference>
<dbReference type="SUPFAM" id="SSF50998">
    <property type="entry name" value="Quinoprotein alcohol dehydrogenase-like"/>
    <property type="match status" value="1"/>
</dbReference>
<dbReference type="NCBIfam" id="TIGR03074">
    <property type="entry name" value="PQQ_membr_DH"/>
    <property type="match status" value="1"/>
</dbReference>
<comment type="caution">
    <text evidence="6">The sequence shown here is derived from an EMBL/GenBank/DDBJ whole genome shotgun (WGS) entry which is preliminary data.</text>
</comment>
<keyword evidence="4" id="KW-0812">Transmembrane</keyword>
<dbReference type="InterPro" id="IPR002372">
    <property type="entry name" value="PQQ_rpt_dom"/>
</dbReference>
<dbReference type="InterPro" id="IPR017511">
    <property type="entry name" value="PQQ_mDH"/>
</dbReference>
<dbReference type="InterPro" id="IPR018391">
    <property type="entry name" value="PQQ_b-propeller_rpt"/>
</dbReference>
<protein>
    <submittedName>
        <fullName evidence="6">Glycerol dehydrogenase large subunit</fullName>
        <ecNumber evidence="6">1.1.99.22</ecNumber>
    </submittedName>
</protein>
<keyword evidence="4" id="KW-0472">Membrane</keyword>
<evidence type="ECO:0000259" key="5">
    <source>
        <dbReference type="Pfam" id="PF01011"/>
    </source>
</evidence>
<evidence type="ECO:0000256" key="1">
    <source>
        <dbReference type="ARBA" id="ARBA00001931"/>
    </source>
</evidence>
<feature type="transmembrane region" description="Helical" evidence="4">
    <location>
        <begin position="12"/>
        <end position="35"/>
    </location>
</feature>